<evidence type="ECO:0000256" key="15">
    <source>
        <dbReference type="ARBA" id="ARBA00041979"/>
    </source>
</evidence>
<keyword evidence="5" id="KW-0479">Metal-binding</keyword>
<dbReference type="GO" id="GO:0044715">
    <property type="term" value="F:8-oxo-dGDP phosphatase activity"/>
    <property type="evidence" value="ECO:0007669"/>
    <property type="project" value="TreeGrafter"/>
</dbReference>
<evidence type="ECO:0000256" key="7">
    <source>
        <dbReference type="ARBA" id="ARBA00022801"/>
    </source>
</evidence>
<sequence>MTTKCETSPKITSVAVAVLRYGDEFLLAIRQAYQHQGGKLEFVGGKIESNETPQTAIIREVGEELGLDISTNTMCEFGQICHDYGDKMVRLYVYEIALTDSQYLDFKDKKFGLDNQVLLWLDKMTLLQSGERFPQANQQILVWLNNK</sequence>
<dbReference type="GO" id="GO:0044716">
    <property type="term" value="F:8-oxo-GDP phosphatase activity"/>
    <property type="evidence" value="ECO:0007669"/>
    <property type="project" value="TreeGrafter"/>
</dbReference>
<dbReference type="EMBL" id="UGPZ01000003">
    <property type="protein sequence ID" value="STY93640.1"/>
    <property type="molecule type" value="Genomic_DNA"/>
</dbReference>
<evidence type="ECO:0000256" key="13">
    <source>
        <dbReference type="ARBA" id="ARBA00040794"/>
    </source>
</evidence>
<keyword evidence="4" id="KW-0235">DNA replication</keyword>
<evidence type="ECO:0000256" key="6">
    <source>
        <dbReference type="ARBA" id="ARBA00022763"/>
    </source>
</evidence>
<dbReference type="RefSeq" id="WP_115369883.1">
    <property type="nucleotide sequence ID" value="NZ_UGPZ01000003.1"/>
</dbReference>
<comment type="cofactor">
    <cofactor evidence="1">
        <name>Mg(2+)</name>
        <dbReference type="ChEBI" id="CHEBI:18420"/>
    </cofactor>
</comment>
<keyword evidence="7 18" id="KW-0378">Hydrolase</keyword>
<evidence type="ECO:0000256" key="8">
    <source>
        <dbReference type="ARBA" id="ARBA00022842"/>
    </source>
</evidence>
<name>A0A378PYL2_MORBO</name>
<evidence type="ECO:0000259" key="17">
    <source>
        <dbReference type="PROSITE" id="PS51462"/>
    </source>
</evidence>
<evidence type="ECO:0000256" key="16">
    <source>
        <dbReference type="ARBA" id="ARBA00042798"/>
    </source>
</evidence>
<proteinExistence type="inferred from homology"/>
<evidence type="ECO:0000256" key="10">
    <source>
        <dbReference type="ARBA" id="ARBA00035861"/>
    </source>
</evidence>
<dbReference type="GO" id="GO:0006281">
    <property type="term" value="P:DNA repair"/>
    <property type="evidence" value="ECO:0007669"/>
    <property type="project" value="UniProtKB-KW"/>
</dbReference>
<keyword evidence="9" id="KW-0234">DNA repair</keyword>
<keyword evidence="8" id="KW-0460">Magnesium</keyword>
<evidence type="ECO:0000256" key="14">
    <source>
        <dbReference type="ARBA" id="ARBA00041592"/>
    </source>
</evidence>
<dbReference type="SUPFAM" id="SSF55811">
    <property type="entry name" value="Nudix"/>
    <property type="match status" value="1"/>
</dbReference>
<dbReference type="Pfam" id="PF00293">
    <property type="entry name" value="NUDIX"/>
    <property type="match status" value="1"/>
</dbReference>
<evidence type="ECO:0000256" key="5">
    <source>
        <dbReference type="ARBA" id="ARBA00022723"/>
    </source>
</evidence>
<accession>A0A378PYL2</accession>
<dbReference type="PROSITE" id="PS00893">
    <property type="entry name" value="NUDIX_BOX"/>
    <property type="match status" value="1"/>
</dbReference>
<dbReference type="GO" id="GO:0008413">
    <property type="term" value="F:8-oxo-7,8-dihydroguanosine triphosphate pyrophosphatase activity"/>
    <property type="evidence" value="ECO:0007669"/>
    <property type="project" value="TreeGrafter"/>
</dbReference>
<evidence type="ECO:0000256" key="11">
    <source>
        <dbReference type="ARBA" id="ARBA00036904"/>
    </source>
</evidence>
<keyword evidence="6" id="KW-0227">DNA damage</keyword>
<dbReference type="EC" id="3.6.1.55" evidence="12"/>
<evidence type="ECO:0000256" key="4">
    <source>
        <dbReference type="ARBA" id="ARBA00022705"/>
    </source>
</evidence>
<dbReference type="PROSITE" id="PS51462">
    <property type="entry name" value="NUDIX"/>
    <property type="match status" value="1"/>
</dbReference>
<evidence type="ECO:0000256" key="9">
    <source>
        <dbReference type="ARBA" id="ARBA00023204"/>
    </source>
</evidence>
<reference evidence="18 19" key="1">
    <citation type="submission" date="2018-06" db="EMBL/GenBank/DDBJ databases">
        <authorList>
            <consortium name="Pathogen Informatics"/>
            <person name="Doyle S."/>
        </authorList>
    </citation>
    <scope>NUCLEOTIDE SEQUENCE [LARGE SCALE GENOMIC DNA]</scope>
    <source>
        <strain evidence="18 19">NCTC9426</strain>
    </source>
</reference>
<comment type="catalytic activity">
    <reaction evidence="10">
        <text>8-oxo-dGTP + H2O = 8-oxo-dGMP + diphosphate + H(+)</text>
        <dbReference type="Rhea" id="RHEA:31575"/>
        <dbReference type="ChEBI" id="CHEBI:15377"/>
        <dbReference type="ChEBI" id="CHEBI:15378"/>
        <dbReference type="ChEBI" id="CHEBI:33019"/>
        <dbReference type="ChEBI" id="CHEBI:63224"/>
        <dbReference type="ChEBI" id="CHEBI:77896"/>
        <dbReference type="EC" id="3.6.1.55"/>
    </reaction>
</comment>
<keyword evidence="3" id="KW-0515">Mutator protein</keyword>
<organism evidence="18 19">
    <name type="scientific">Moraxella bovis</name>
    <dbReference type="NCBI Taxonomy" id="476"/>
    <lineage>
        <taxon>Bacteria</taxon>
        <taxon>Pseudomonadati</taxon>
        <taxon>Pseudomonadota</taxon>
        <taxon>Gammaproteobacteria</taxon>
        <taxon>Moraxellales</taxon>
        <taxon>Moraxellaceae</taxon>
        <taxon>Moraxella</taxon>
    </lineage>
</organism>
<dbReference type="Proteomes" id="UP000254133">
    <property type="component" value="Unassembled WGS sequence"/>
</dbReference>
<protein>
    <recommendedName>
        <fullName evidence="13">8-oxo-dGTP diphosphatase</fullName>
        <ecNumber evidence="12">3.6.1.55</ecNumber>
    </recommendedName>
    <alternativeName>
        <fullName evidence="16">7,8-dihydro-8-oxoguanine-triphosphatase</fullName>
    </alternativeName>
    <alternativeName>
        <fullName evidence="15">Mutator protein MutT</fullName>
    </alternativeName>
    <alternativeName>
        <fullName evidence="14">dGTP pyrophosphohydrolase</fullName>
    </alternativeName>
</protein>
<dbReference type="PANTHER" id="PTHR47707">
    <property type="entry name" value="8-OXO-DGTP DIPHOSPHATASE"/>
    <property type="match status" value="1"/>
</dbReference>
<feature type="domain" description="Nudix hydrolase" evidence="17">
    <location>
        <begin position="9"/>
        <end position="146"/>
    </location>
</feature>
<dbReference type="InterPro" id="IPR015797">
    <property type="entry name" value="NUDIX_hydrolase-like_dom_sf"/>
</dbReference>
<dbReference type="GO" id="GO:0006260">
    <property type="term" value="P:DNA replication"/>
    <property type="evidence" value="ECO:0007669"/>
    <property type="project" value="UniProtKB-KW"/>
</dbReference>
<dbReference type="AlphaFoldDB" id="A0A378PYL2"/>
<dbReference type="InterPro" id="IPR000086">
    <property type="entry name" value="NUDIX_hydrolase_dom"/>
</dbReference>
<dbReference type="GO" id="GO:0035539">
    <property type="term" value="F:8-oxo-7,8-dihydrodeoxyguanosine triphosphate pyrophosphatase activity"/>
    <property type="evidence" value="ECO:0007669"/>
    <property type="project" value="UniProtKB-EC"/>
</dbReference>
<evidence type="ECO:0000313" key="19">
    <source>
        <dbReference type="Proteomes" id="UP000254133"/>
    </source>
</evidence>
<dbReference type="Gene3D" id="3.90.79.10">
    <property type="entry name" value="Nucleoside Triphosphate Pyrophosphohydrolase"/>
    <property type="match status" value="1"/>
</dbReference>
<dbReference type="GO" id="GO:0046872">
    <property type="term" value="F:metal ion binding"/>
    <property type="evidence" value="ECO:0007669"/>
    <property type="project" value="UniProtKB-KW"/>
</dbReference>
<comment type="catalytic activity">
    <reaction evidence="11">
        <text>8-oxo-GTP + H2O = 8-oxo-GMP + diphosphate + H(+)</text>
        <dbReference type="Rhea" id="RHEA:67616"/>
        <dbReference type="ChEBI" id="CHEBI:15377"/>
        <dbReference type="ChEBI" id="CHEBI:15378"/>
        <dbReference type="ChEBI" id="CHEBI:33019"/>
        <dbReference type="ChEBI" id="CHEBI:143553"/>
        <dbReference type="ChEBI" id="CHEBI:145694"/>
    </reaction>
</comment>
<evidence type="ECO:0000256" key="12">
    <source>
        <dbReference type="ARBA" id="ARBA00038905"/>
    </source>
</evidence>
<evidence type="ECO:0000256" key="2">
    <source>
        <dbReference type="ARBA" id="ARBA00005582"/>
    </source>
</evidence>
<evidence type="ECO:0000256" key="3">
    <source>
        <dbReference type="ARBA" id="ARBA00022457"/>
    </source>
</evidence>
<dbReference type="InterPro" id="IPR047127">
    <property type="entry name" value="MutT-like"/>
</dbReference>
<dbReference type="InterPro" id="IPR020084">
    <property type="entry name" value="NUDIX_hydrolase_CS"/>
</dbReference>
<evidence type="ECO:0000313" key="18">
    <source>
        <dbReference type="EMBL" id="STY93640.1"/>
    </source>
</evidence>
<comment type="similarity">
    <text evidence="2">Belongs to the Nudix hydrolase family.</text>
</comment>
<gene>
    <name evidence="18" type="primary">mutT</name>
    <name evidence="18" type="ORF">NCTC9426_02371</name>
</gene>
<dbReference type="PANTHER" id="PTHR47707:SF1">
    <property type="entry name" value="NUDIX HYDROLASE FAMILY PROTEIN"/>
    <property type="match status" value="1"/>
</dbReference>
<evidence type="ECO:0000256" key="1">
    <source>
        <dbReference type="ARBA" id="ARBA00001946"/>
    </source>
</evidence>